<comment type="caution">
    <text evidence="3">The sequence shown here is derived from an EMBL/GenBank/DDBJ whole genome shotgun (WGS) entry which is preliminary data.</text>
</comment>
<feature type="coiled-coil region" evidence="1">
    <location>
        <begin position="403"/>
        <end position="466"/>
    </location>
</feature>
<name>A0ABT4PDZ1_9BACT</name>
<feature type="signal peptide" evidence="2">
    <location>
        <begin position="1"/>
        <end position="20"/>
    </location>
</feature>
<dbReference type="RefSeq" id="WP_269876626.1">
    <property type="nucleotide sequence ID" value="NZ_JAPZVM010000001.1"/>
</dbReference>
<keyword evidence="1" id="KW-0175">Coiled coil</keyword>
<dbReference type="Pfam" id="PF12895">
    <property type="entry name" value="ANAPC3"/>
    <property type="match status" value="1"/>
</dbReference>
<keyword evidence="2" id="KW-0732">Signal</keyword>
<keyword evidence="4" id="KW-1185">Reference proteome</keyword>
<accession>A0ABT4PDZ1</accession>
<organism evidence="3 4">
    <name type="scientific">Phocaeicola acetigenes</name>
    <dbReference type="NCBI Taxonomy" id="3016083"/>
    <lineage>
        <taxon>Bacteria</taxon>
        <taxon>Pseudomonadati</taxon>
        <taxon>Bacteroidota</taxon>
        <taxon>Bacteroidia</taxon>
        <taxon>Bacteroidales</taxon>
        <taxon>Bacteroidaceae</taxon>
        <taxon>Phocaeicola</taxon>
    </lineage>
</organism>
<dbReference type="SUPFAM" id="SSF48452">
    <property type="entry name" value="TPR-like"/>
    <property type="match status" value="1"/>
</dbReference>
<dbReference type="EMBL" id="JAPZVM010000001">
    <property type="protein sequence ID" value="MCZ8371269.1"/>
    <property type="molecule type" value="Genomic_DNA"/>
</dbReference>
<dbReference type="InterPro" id="IPR011990">
    <property type="entry name" value="TPR-like_helical_dom_sf"/>
</dbReference>
<dbReference type="Proteomes" id="UP001141933">
    <property type="component" value="Unassembled WGS sequence"/>
</dbReference>
<evidence type="ECO:0000256" key="1">
    <source>
        <dbReference type="SAM" id="Coils"/>
    </source>
</evidence>
<gene>
    <name evidence="3" type="ORF">O6P32_00885</name>
</gene>
<sequence length="469" mass="53894">MKKKYILTFFILSSIGSAYSQTLSQAKSWFLEGKFAEAKPVFKKLVKQSPSNASYSFWYGACCYETGEKAEAQPYLEKSAERKVINAYLYLGKLYYDLYRFDDAIENIENHIYWLEQKKRDTTDAEKELERCRKAARMLRGTENVVIVDSFVVDKQNLLSAYRLSKESGEISMNADGNGTCFTNEMGDKKIVTQTNNDGETYLASQIQMINQWSAPEPLQSLNENSRLLNYPFMAADGITLYYAAEGEESMGGYDIFVTRYDSEDNTYLKADNIGMPFNSPYNDYMYALDDFNGLGWFASDRYQPEGKVCVYVFVPNASKTVYDYETTDLPKIINAATLKSIKDTWNNEDKLRTGRQSLAKVLYGSNQSQKEANFTFIVNDNTIYHNPSDFVSKEAGKQFRFLQQKQKDLEALEASLLELRKEYHEGNESKKINLAPQILDQEKRIEELRKEVKSLSVSIRNLELKSKN</sequence>
<dbReference type="Gene3D" id="1.25.40.10">
    <property type="entry name" value="Tetratricopeptide repeat domain"/>
    <property type="match status" value="1"/>
</dbReference>
<reference evidence="3" key="1">
    <citation type="submission" date="2022-12" db="EMBL/GenBank/DDBJ databases">
        <title>Phocaeicola acetigenes sp. nov., isolated feces from a healthy human.</title>
        <authorList>
            <person name="Do H."/>
            <person name="Ha Y.B."/>
            <person name="Kim J.-S."/>
            <person name="Suh M.K."/>
            <person name="Kim H.S."/>
            <person name="Lee J.-S."/>
        </authorList>
    </citation>
    <scope>NUCLEOTIDE SEQUENCE</scope>
    <source>
        <strain evidence="3">KGMB11183</strain>
    </source>
</reference>
<evidence type="ECO:0000313" key="3">
    <source>
        <dbReference type="EMBL" id="MCZ8371269.1"/>
    </source>
</evidence>
<evidence type="ECO:0000313" key="4">
    <source>
        <dbReference type="Proteomes" id="UP001141933"/>
    </source>
</evidence>
<proteinExistence type="predicted"/>
<feature type="chain" id="PRO_5047216023" evidence="2">
    <location>
        <begin position="21"/>
        <end position="469"/>
    </location>
</feature>
<evidence type="ECO:0000256" key="2">
    <source>
        <dbReference type="SAM" id="SignalP"/>
    </source>
</evidence>
<protein>
    <submittedName>
        <fullName evidence="3">CDC27 family protein</fullName>
    </submittedName>
</protein>